<dbReference type="Pfam" id="PF14322">
    <property type="entry name" value="SusD-like_3"/>
    <property type="match status" value="1"/>
</dbReference>
<name>A0ABS7Z1L3_9SPHI</name>
<evidence type="ECO:0000256" key="3">
    <source>
        <dbReference type="ARBA" id="ARBA00022729"/>
    </source>
</evidence>
<feature type="domain" description="SusD-like N-terminal" evidence="7">
    <location>
        <begin position="25"/>
        <end position="226"/>
    </location>
</feature>
<dbReference type="SUPFAM" id="SSF48452">
    <property type="entry name" value="TPR-like"/>
    <property type="match status" value="1"/>
</dbReference>
<evidence type="ECO:0000259" key="7">
    <source>
        <dbReference type="Pfam" id="PF14322"/>
    </source>
</evidence>
<proteinExistence type="inferred from homology"/>
<comment type="caution">
    <text evidence="8">The sequence shown here is derived from an EMBL/GenBank/DDBJ whole genome shotgun (WGS) entry which is preliminary data.</text>
</comment>
<comment type="subcellular location">
    <subcellularLocation>
        <location evidence="1">Cell outer membrane</location>
    </subcellularLocation>
</comment>
<keyword evidence="4" id="KW-0472">Membrane</keyword>
<feature type="domain" description="RagB/SusD" evidence="6">
    <location>
        <begin position="332"/>
        <end position="426"/>
    </location>
</feature>
<dbReference type="InterPro" id="IPR011990">
    <property type="entry name" value="TPR-like_helical_dom_sf"/>
</dbReference>
<evidence type="ECO:0000256" key="4">
    <source>
        <dbReference type="ARBA" id="ARBA00023136"/>
    </source>
</evidence>
<accession>A0ABS7Z1L3</accession>
<dbReference type="EMBL" id="JADEYP010000003">
    <property type="protein sequence ID" value="MCA5004057.1"/>
    <property type="molecule type" value="Genomic_DNA"/>
</dbReference>
<keyword evidence="9" id="KW-1185">Reference proteome</keyword>
<evidence type="ECO:0000256" key="5">
    <source>
        <dbReference type="ARBA" id="ARBA00023237"/>
    </source>
</evidence>
<dbReference type="Gene3D" id="1.25.40.390">
    <property type="match status" value="1"/>
</dbReference>
<keyword evidence="5" id="KW-0998">Cell outer membrane</keyword>
<protein>
    <submittedName>
        <fullName evidence="8">RagB/SusD family nutrient uptake outer membrane protein</fullName>
    </submittedName>
</protein>
<evidence type="ECO:0000259" key="6">
    <source>
        <dbReference type="Pfam" id="PF07980"/>
    </source>
</evidence>
<dbReference type="Proteomes" id="UP001165302">
    <property type="component" value="Unassembled WGS sequence"/>
</dbReference>
<evidence type="ECO:0000313" key="9">
    <source>
        <dbReference type="Proteomes" id="UP001165302"/>
    </source>
</evidence>
<sequence>MMKNKIQNTRFYLVFVIFLCLGCDKYLDVKSNYNLSIPDNYEVFQKLLDNATVMNLSTNTFGEISADDYYITDQIYNGFSELNQGDYVWETIEYKYPNDWASSYLIVYNANLIQDQLKKINQSNYDNLKHNEILGASHFYRGFTFFNLLCIYSNALKTDSSVNGLGIVLRKTADPTEPSIRATLVESFQFIISDLVYAAKLLPLNTEHVLRPSKKAAWSILARAYLYGGEYEKAYLYADSVLSVKGDLIDYNNDADVNSSASYPFKRYNKETIFYAEMTKNINYGFVDSLLYDSYDTKDLRKKLFFKNNNKPFAFKGSYSGRANLFSGTTTSEMLLIKAEALIRRNDYSSARLILELLAEKRFMKDLNYEVVPQKNEDLQNYLMEERRRELIFRGQRWPDLKRYNLDGLNKTIYRFVNGKKYNLAPNDKRYALPIPNDIVIITDVAQNPKN</sequence>
<comment type="similarity">
    <text evidence="2">Belongs to the SusD family.</text>
</comment>
<keyword evidence="3" id="KW-0732">Signal</keyword>
<evidence type="ECO:0000313" key="8">
    <source>
        <dbReference type="EMBL" id="MCA5004057.1"/>
    </source>
</evidence>
<evidence type="ECO:0000256" key="2">
    <source>
        <dbReference type="ARBA" id="ARBA00006275"/>
    </source>
</evidence>
<reference evidence="8" key="1">
    <citation type="submission" date="2020-10" db="EMBL/GenBank/DDBJ databases">
        <authorList>
            <person name="Lu T."/>
            <person name="Wang Q."/>
            <person name="Han X."/>
        </authorList>
    </citation>
    <scope>NUCLEOTIDE SEQUENCE</scope>
    <source>
        <strain evidence="8">WQ 366</strain>
    </source>
</reference>
<dbReference type="RefSeq" id="WP_225551391.1">
    <property type="nucleotide sequence ID" value="NZ_JADEYP010000003.1"/>
</dbReference>
<dbReference type="InterPro" id="IPR012944">
    <property type="entry name" value="SusD_RagB_dom"/>
</dbReference>
<evidence type="ECO:0000256" key="1">
    <source>
        <dbReference type="ARBA" id="ARBA00004442"/>
    </source>
</evidence>
<dbReference type="Pfam" id="PF07980">
    <property type="entry name" value="SusD_RagB"/>
    <property type="match status" value="1"/>
</dbReference>
<dbReference type="InterPro" id="IPR033985">
    <property type="entry name" value="SusD-like_N"/>
</dbReference>
<organism evidence="8 9">
    <name type="scientific">Sphingobacterium bovistauri</name>
    <dbReference type="NCBI Taxonomy" id="2781959"/>
    <lineage>
        <taxon>Bacteria</taxon>
        <taxon>Pseudomonadati</taxon>
        <taxon>Bacteroidota</taxon>
        <taxon>Sphingobacteriia</taxon>
        <taxon>Sphingobacteriales</taxon>
        <taxon>Sphingobacteriaceae</taxon>
        <taxon>Sphingobacterium</taxon>
    </lineage>
</organism>
<gene>
    <name evidence="8" type="ORF">IPZ78_02685</name>
</gene>